<keyword evidence="3" id="KW-1185">Reference proteome</keyword>
<dbReference type="Proteomes" id="UP000011518">
    <property type="component" value="Unassembled WGS sequence"/>
</dbReference>
<name>L9L026_TUPCH</name>
<evidence type="ECO:0000256" key="1">
    <source>
        <dbReference type="SAM" id="MobiDB-lite"/>
    </source>
</evidence>
<reference evidence="3" key="2">
    <citation type="journal article" date="2013" name="Nat. Commun.">
        <title>Genome of the Chinese tree shrew.</title>
        <authorList>
            <person name="Fan Y."/>
            <person name="Huang Z.Y."/>
            <person name="Cao C.C."/>
            <person name="Chen C.S."/>
            <person name="Chen Y.X."/>
            <person name="Fan D.D."/>
            <person name="He J."/>
            <person name="Hou H.L."/>
            <person name="Hu L."/>
            <person name="Hu X.T."/>
            <person name="Jiang X.T."/>
            <person name="Lai R."/>
            <person name="Lang Y.S."/>
            <person name="Liang B."/>
            <person name="Liao S.G."/>
            <person name="Mu D."/>
            <person name="Ma Y.Y."/>
            <person name="Niu Y.Y."/>
            <person name="Sun X.Q."/>
            <person name="Xia J.Q."/>
            <person name="Xiao J."/>
            <person name="Xiong Z.Q."/>
            <person name="Xu L."/>
            <person name="Yang L."/>
            <person name="Zhang Y."/>
            <person name="Zhao W."/>
            <person name="Zhao X.D."/>
            <person name="Zheng Y.T."/>
            <person name="Zhou J.M."/>
            <person name="Zhu Y.B."/>
            <person name="Zhang G.J."/>
            <person name="Wang J."/>
            <person name="Yao Y.G."/>
        </authorList>
    </citation>
    <scope>NUCLEOTIDE SEQUENCE [LARGE SCALE GENOMIC DNA]</scope>
</reference>
<dbReference type="EMBL" id="KB320581">
    <property type="protein sequence ID" value="ELW68089.1"/>
    <property type="molecule type" value="Genomic_DNA"/>
</dbReference>
<evidence type="ECO:0000313" key="3">
    <source>
        <dbReference type="Proteomes" id="UP000011518"/>
    </source>
</evidence>
<feature type="region of interest" description="Disordered" evidence="1">
    <location>
        <begin position="137"/>
        <end position="159"/>
    </location>
</feature>
<protein>
    <submittedName>
        <fullName evidence="2">Uncharacterized protein</fullName>
    </submittedName>
</protein>
<accession>L9L026</accession>
<dbReference type="AlphaFoldDB" id="L9L026"/>
<proteinExistence type="predicted"/>
<gene>
    <name evidence="2" type="ORF">TREES_T100013860</name>
</gene>
<reference evidence="3" key="1">
    <citation type="submission" date="2012-07" db="EMBL/GenBank/DDBJ databases">
        <title>Genome of the Chinese tree shrew, a rising model animal genetically related to primates.</title>
        <authorList>
            <person name="Zhang G."/>
            <person name="Fan Y."/>
            <person name="Yao Y."/>
            <person name="Huang Z."/>
        </authorList>
    </citation>
    <scope>NUCLEOTIDE SEQUENCE [LARGE SCALE GENOMIC DNA]</scope>
</reference>
<organism evidence="2 3">
    <name type="scientific">Tupaia chinensis</name>
    <name type="common">Chinese tree shrew</name>
    <name type="synonym">Tupaia belangeri chinensis</name>
    <dbReference type="NCBI Taxonomy" id="246437"/>
    <lineage>
        <taxon>Eukaryota</taxon>
        <taxon>Metazoa</taxon>
        <taxon>Chordata</taxon>
        <taxon>Craniata</taxon>
        <taxon>Vertebrata</taxon>
        <taxon>Euteleostomi</taxon>
        <taxon>Mammalia</taxon>
        <taxon>Eutheria</taxon>
        <taxon>Euarchontoglires</taxon>
        <taxon>Scandentia</taxon>
        <taxon>Tupaiidae</taxon>
        <taxon>Tupaia</taxon>
    </lineage>
</organism>
<evidence type="ECO:0000313" key="2">
    <source>
        <dbReference type="EMBL" id="ELW68089.1"/>
    </source>
</evidence>
<sequence length="209" mass="23154">MSSWLWSLAELLKARLKTGHGLERPKECPQVLGLGASTALLLTRTCWDLRRPLTSLHVCFFGDYQHVHDGSWHLSARGLDETLQMTVLGVRLDPSCASVPVRLGEEDNLHPELSAGPCAQPEQPPEHKATPQFLWEGRLDKHPPGKEVPSLGSDNSSPHKCMRKSENGCPVPQLGLRWVCWCPAVHGTCQHGQAQAQENLPHLEFGEDD</sequence>
<dbReference type="InParanoid" id="L9L026"/>